<proteinExistence type="predicted"/>
<evidence type="ECO:0000313" key="4">
    <source>
        <dbReference type="Ensembl" id="ENSNMLP00000024470.1"/>
    </source>
</evidence>
<dbReference type="GO" id="GO:0016435">
    <property type="term" value="F:rRNA (guanine) methyltransferase activity"/>
    <property type="evidence" value="ECO:0007669"/>
    <property type="project" value="TreeGrafter"/>
</dbReference>
<dbReference type="AlphaFoldDB" id="A0A8C6WQH7"/>
<dbReference type="Pfam" id="PF00588">
    <property type="entry name" value="SpoU_methylase"/>
    <property type="match status" value="1"/>
</dbReference>
<feature type="domain" description="tRNA/rRNA methyltransferase SpoU type" evidence="3">
    <location>
        <begin position="2"/>
        <end position="100"/>
    </location>
</feature>
<dbReference type="Proteomes" id="UP000694523">
    <property type="component" value="Unplaced"/>
</dbReference>
<accession>A0A8C6WQH7</accession>
<keyword evidence="1" id="KW-0489">Methyltransferase</keyword>
<reference evidence="4" key="2">
    <citation type="submission" date="2025-09" db="UniProtKB">
        <authorList>
            <consortium name="Ensembl"/>
        </authorList>
    </citation>
    <scope>IDENTIFICATION</scope>
</reference>
<evidence type="ECO:0000256" key="1">
    <source>
        <dbReference type="ARBA" id="ARBA00022603"/>
    </source>
</evidence>
<name>A0A8C6WQH7_9GOBI</name>
<dbReference type="InterPro" id="IPR029028">
    <property type="entry name" value="Alpha/beta_knot_MTases"/>
</dbReference>
<dbReference type="InterPro" id="IPR029026">
    <property type="entry name" value="tRNA_m1G_MTases_N"/>
</dbReference>
<evidence type="ECO:0000256" key="2">
    <source>
        <dbReference type="ARBA" id="ARBA00022679"/>
    </source>
</evidence>
<protein>
    <recommendedName>
        <fullName evidence="3">tRNA/rRNA methyltransferase SpoU type domain-containing protein</fullName>
    </recommendedName>
</protein>
<dbReference type="GO" id="GO:0003723">
    <property type="term" value="F:RNA binding"/>
    <property type="evidence" value="ECO:0007669"/>
    <property type="project" value="InterPro"/>
</dbReference>
<keyword evidence="2" id="KW-0808">Transferase</keyword>
<evidence type="ECO:0000259" key="3">
    <source>
        <dbReference type="Pfam" id="PF00588"/>
    </source>
</evidence>
<evidence type="ECO:0000313" key="5">
    <source>
        <dbReference type="Proteomes" id="UP000694523"/>
    </source>
</evidence>
<dbReference type="InterPro" id="IPR001537">
    <property type="entry name" value="SpoU_MeTrfase"/>
</dbReference>
<keyword evidence="5" id="KW-1185">Reference proteome</keyword>
<dbReference type="InterPro" id="IPR047182">
    <property type="entry name" value="MRM1"/>
</dbReference>
<sequence>MEVMEVYGYKNLGEMLKVKKAQGWNVVGTVGSESGESQVISCSDFTMTKPTLLLIGGEGGGLSQKLQHYCQTLLTIPAGRQLFTGIESLNVSVATGILLHTLLSGREVGKRRVLLPDSQNEVVLQLAGPGPKALQCDTQHTNNTTTIIIL</sequence>
<reference evidence="4" key="1">
    <citation type="submission" date="2025-08" db="UniProtKB">
        <authorList>
            <consortium name="Ensembl"/>
        </authorList>
    </citation>
    <scope>IDENTIFICATION</scope>
</reference>
<dbReference type="GO" id="GO:0005739">
    <property type="term" value="C:mitochondrion"/>
    <property type="evidence" value="ECO:0007669"/>
    <property type="project" value="TreeGrafter"/>
</dbReference>
<organism evidence="4 5">
    <name type="scientific">Neogobius melanostomus</name>
    <name type="common">round goby</name>
    <dbReference type="NCBI Taxonomy" id="47308"/>
    <lineage>
        <taxon>Eukaryota</taxon>
        <taxon>Metazoa</taxon>
        <taxon>Chordata</taxon>
        <taxon>Craniata</taxon>
        <taxon>Vertebrata</taxon>
        <taxon>Euteleostomi</taxon>
        <taxon>Actinopterygii</taxon>
        <taxon>Neopterygii</taxon>
        <taxon>Teleostei</taxon>
        <taxon>Neoteleostei</taxon>
        <taxon>Acanthomorphata</taxon>
        <taxon>Gobiaria</taxon>
        <taxon>Gobiiformes</taxon>
        <taxon>Gobioidei</taxon>
        <taxon>Gobiidae</taxon>
        <taxon>Benthophilinae</taxon>
        <taxon>Neogobiini</taxon>
        <taxon>Neogobius</taxon>
    </lineage>
</organism>
<dbReference type="Ensembl" id="ENSNMLT00000027373.1">
    <property type="protein sequence ID" value="ENSNMLP00000024470.1"/>
    <property type="gene ID" value="ENSNMLG00000015678.1"/>
</dbReference>
<dbReference type="PANTHER" id="PTHR46103:SF1">
    <property type="entry name" value="RRNA METHYLTRANSFERASE 1, MITOCHONDRIAL"/>
    <property type="match status" value="1"/>
</dbReference>
<dbReference type="SUPFAM" id="SSF75217">
    <property type="entry name" value="alpha/beta knot"/>
    <property type="match status" value="1"/>
</dbReference>
<dbReference type="PANTHER" id="PTHR46103">
    <property type="entry name" value="RRNA METHYLTRANSFERASE 1, MITOCHONDRIAL"/>
    <property type="match status" value="1"/>
</dbReference>
<dbReference type="Gene3D" id="3.40.1280.10">
    <property type="match status" value="1"/>
</dbReference>